<protein>
    <submittedName>
        <fullName evidence="2">DUF2063 domain-containing protein</fullName>
    </submittedName>
</protein>
<comment type="caution">
    <text evidence="2">The sequence shown here is derived from an EMBL/GenBank/DDBJ whole genome shotgun (WGS) entry which is preliminary data.</text>
</comment>
<dbReference type="AlphaFoldDB" id="A0A844Z347"/>
<organism evidence="2 3">
    <name type="scientific">Pontixanthobacter aestiaquae</name>
    <dbReference type="NCBI Taxonomy" id="1509367"/>
    <lineage>
        <taxon>Bacteria</taxon>
        <taxon>Pseudomonadati</taxon>
        <taxon>Pseudomonadota</taxon>
        <taxon>Alphaproteobacteria</taxon>
        <taxon>Sphingomonadales</taxon>
        <taxon>Erythrobacteraceae</taxon>
        <taxon>Pontixanthobacter</taxon>
    </lineage>
</organism>
<evidence type="ECO:0000313" key="2">
    <source>
        <dbReference type="EMBL" id="MXO81762.1"/>
    </source>
</evidence>
<dbReference type="Pfam" id="PF09836">
    <property type="entry name" value="DUF2063"/>
    <property type="match status" value="1"/>
</dbReference>
<evidence type="ECO:0000259" key="1">
    <source>
        <dbReference type="Pfam" id="PF09836"/>
    </source>
</evidence>
<name>A0A844Z347_9SPHN</name>
<gene>
    <name evidence="2" type="ORF">GRI35_00055</name>
</gene>
<sequence>MQNWMQHALIAPASTDPAATDQFVNQPEIGSAAERLGIYQRSYYDRLLTCMREQYPALCHALGPDLFNDFTLDYLRVKPPDSYTLYDLGRRFADHLAACRPDRDAEDRDKENWIDFMIDLAQFERQIFVMFDAPGHEGKPFASTETPDDRLKLQRCFAICDYGFPVARYYHDVKAEGDPAFPPAEIGHYALVRKDFLTRTLVLTEPQYRFLELMLAGESAPDALCQSASDYALDLDAAQASWDGLKQSWLNLGFFVDKNA</sequence>
<evidence type="ECO:0000313" key="3">
    <source>
        <dbReference type="Proteomes" id="UP000460290"/>
    </source>
</evidence>
<feature type="domain" description="Putative DNA-binding" evidence="1">
    <location>
        <begin position="1"/>
        <end position="96"/>
    </location>
</feature>
<dbReference type="OrthoDB" id="343356at2"/>
<reference evidence="2 3" key="1">
    <citation type="submission" date="2019-12" db="EMBL/GenBank/DDBJ databases">
        <title>Genomic-based taxomic classification of the family Erythrobacteraceae.</title>
        <authorList>
            <person name="Xu L."/>
        </authorList>
    </citation>
    <scope>NUCLEOTIDE SEQUENCE [LARGE SCALE GENOMIC DNA]</scope>
    <source>
        <strain evidence="2 3">KCTC 42006</strain>
    </source>
</reference>
<dbReference type="EMBL" id="WTYZ01000001">
    <property type="protein sequence ID" value="MXO81762.1"/>
    <property type="molecule type" value="Genomic_DNA"/>
</dbReference>
<accession>A0A844Z347</accession>
<dbReference type="InterPro" id="IPR018640">
    <property type="entry name" value="DUF2063"/>
</dbReference>
<dbReference type="Gene3D" id="1.10.150.690">
    <property type="entry name" value="DUF2063"/>
    <property type="match status" value="1"/>
</dbReference>
<keyword evidence="3" id="KW-1185">Reference proteome</keyword>
<dbReference type="Proteomes" id="UP000460290">
    <property type="component" value="Unassembled WGS sequence"/>
</dbReference>
<dbReference type="InterPro" id="IPR044922">
    <property type="entry name" value="DUF2063_N_sf"/>
</dbReference>
<proteinExistence type="predicted"/>